<name>A0A402CDB1_RHOWR</name>
<accession>A0A402CDB1</accession>
<gene>
    <name evidence="1" type="ORF">Rhow_005255</name>
</gene>
<proteinExistence type="predicted"/>
<comment type="caution">
    <text evidence="1">The sequence shown here is derived from an EMBL/GenBank/DDBJ whole genome shotgun (WGS) entry which is preliminary data.</text>
</comment>
<dbReference type="EMBL" id="BHYM01000045">
    <property type="protein sequence ID" value="GCE41596.1"/>
    <property type="molecule type" value="Genomic_DNA"/>
</dbReference>
<dbReference type="Proteomes" id="UP000287519">
    <property type="component" value="Unassembled WGS sequence"/>
</dbReference>
<reference evidence="1 2" key="1">
    <citation type="submission" date="2018-11" db="EMBL/GenBank/DDBJ databases">
        <title>Microbial catabolism of amino acid.</title>
        <authorList>
            <person name="Hibi M."/>
            <person name="Ogawa J."/>
        </authorList>
    </citation>
    <scope>NUCLEOTIDE SEQUENCE [LARGE SCALE GENOMIC DNA]</scope>
    <source>
        <strain evidence="1 2">C31-06</strain>
    </source>
</reference>
<dbReference type="AlphaFoldDB" id="A0A402CDB1"/>
<keyword evidence="2" id="KW-1185">Reference proteome</keyword>
<organism evidence="1 2">
    <name type="scientific">Rhodococcus wratislaviensis</name>
    <name type="common">Tsukamurella wratislaviensis</name>
    <dbReference type="NCBI Taxonomy" id="44752"/>
    <lineage>
        <taxon>Bacteria</taxon>
        <taxon>Bacillati</taxon>
        <taxon>Actinomycetota</taxon>
        <taxon>Actinomycetes</taxon>
        <taxon>Mycobacteriales</taxon>
        <taxon>Nocardiaceae</taxon>
        <taxon>Rhodococcus</taxon>
    </lineage>
</organism>
<protein>
    <submittedName>
        <fullName evidence="1">Bll1898 putative transposase</fullName>
    </submittedName>
</protein>
<evidence type="ECO:0000313" key="2">
    <source>
        <dbReference type="Proteomes" id="UP000287519"/>
    </source>
</evidence>
<evidence type="ECO:0000313" key="1">
    <source>
        <dbReference type="EMBL" id="GCE41596.1"/>
    </source>
</evidence>
<sequence length="99" mass="10934">MPAGKRLAPALSDLEPVLRTFGELDIDDATAPLLVGMSAATINRRLVPERKKHVLRGRSHTKPGTLLKSQIPIRTWAQWDDIVPGFVEIDLVNSARMPV</sequence>